<dbReference type="Gene3D" id="3.10.110.10">
    <property type="entry name" value="Ubiquitin Conjugating Enzyme"/>
    <property type="match status" value="1"/>
</dbReference>
<evidence type="ECO:0000256" key="5">
    <source>
        <dbReference type="ARBA" id="ARBA00005093"/>
    </source>
</evidence>
<feature type="domain" description="UBC core" evidence="18">
    <location>
        <begin position="1"/>
        <end position="83"/>
    </location>
</feature>
<keyword evidence="8" id="KW-0808">Transferase</keyword>
<dbReference type="InterPro" id="IPR016135">
    <property type="entry name" value="UBQ-conjugating_enzyme/RWD"/>
</dbReference>
<feature type="transmembrane region" description="Helical" evidence="17">
    <location>
        <begin position="1223"/>
        <end position="1241"/>
    </location>
</feature>
<dbReference type="Pfam" id="PF06423">
    <property type="entry name" value="GWT1"/>
    <property type="match status" value="2"/>
</dbReference>
<proteinExistence type="inferred from homology"/>
<keyword evidence="15" id="KW-0464">Manganese</keyword>
<dbReference type="GO" id="GO:0000139">
    <property type="term" value="C:Golgi membrane"/>
    <property type="evidence" value="ECO:0007669"/>
    <property type="project" value="UniProtKB-SubCell"/>
</dbReference>
<evidence type="ECO:0000256" key="8">
    <source>
        <dbReference type="ARBA" id="ARBA00022679"/>
    </source>
</evidence>
<gene>
    <name evidence="19" type="ORF">BTMF_LOCUS43</name>
</gene>
<feature type="transmembrane region" description="Helical" evidence="17">
    <location>
        <begin position="1108"/>
        <end position="1127"/>
    </location>
</feature>
<dbReference type="GO" id="GO:0072659">
    <property type="term" value="P:protein localization to plasma membrane"/>
    <property type="evidence" value="ECO:0007669"/>
    <property type="project" value="TreeGrafter"/>
</dbReference>
<feature type="transmembrane region" description="Helical" evidence="17">
    <location>
        <begin position="568"/>
        <end position="592"/>
    </location>
</feature>
<feature type="transmembrane region" description="Helical" evidence="17">
    <location>
        <begin position="628"/>
        <end position="651"/>
    </location>
</feature>
<evidence type="ECO:0000256" key="14">
    <source>
        <dbReference type="ARBA" id="ARBA00023180"/>
    </source>
</evidence>
<dbReference type="PROSITE" id="PS50127">
    <property type="entry name" value="UBC_2"/>
    <property type="match status" value="1"/>
</dbReference>
<feature type="transmembrane region" description="Helical" evidence="17">
    <location>
        <begin position="169"/>
        <end position="188"/>
    </location>
</feature>
<keyword evidence="11 17" id="KW-1133">Transmembrane helix</keyword>
<dbReference type="EMBL" id="UZAG01000008">
    <property type="protein sequence ID" value="VDO06604.1"/>
    <property type="molecule type" value="Genomic_DNA"/>
</dbReference>
<evidence type="ECO:0000256" key="4">
    <source>
        <dbReference type="ARBA" id="ARBA00004840"/>
    </source>
</evidence>
<dbReference type="PANTHER" id="PTHR20661">
    <property type="entry name" value="PHOSPHATIDYLINOSITOL-GLYCAN BIOSYNTHESIS CLASS W PROTEIN"/>
    <property type="match status" value="1"/>
</dbReference>
<evidence type="ECO:0000256" key="9">
    <source>
        <dbReference type="ARBA" id="ARBA00022692"/>
    </source>
</evidence>
<evidence type="ECO:0000256" key="13">
    <source>
        <dbReference type="ARBA" id="ARBA00023136"/>
    </source>
</evidence>
<dbReference type="InterPro" id="IPR000608">
    <property type="entry name" value="UBC"/>
</dbReference>
<sequence>MLTPSGRFQTNTRLCLSISDFHPDTWNPAWTVSTIITGLLSFMNDTAPTLGSITSSDAEKRILARKSREFNLKDRIFCELFGDLAKQIREELAEERNKLLSEENVIDETASQRRSGEEGEYATLTYNLVVLAGVVLIAFARKAVRKLSLVDTVENSSEMASRSFIPARILILFCGCLICIICTITLSLTCICGEQFTSGRPRNLASSDMHKQQGVEGVSDLPSTYLAIVIMSSAGDAVLRTVIRNTWLKLSSKGKATFRYAFPIGIENLSLIFKERLKEENNLFNDLIFLEDLTDTYQNLTKKSLLSMQAIHNMYKFEFLLKVDSDSFVRLGAFLKALKDIADPNLYWGFLDGRARPKRRGQWAERDWILCDRYVPYQLGGGYVLSYKLVDFLVRNKDLLKFYKNEDVSVGAWLAGLSVRYVHDPRFDTEFRSRGCNNQYIVTHKQTPESLNKLYASIVNTGKLCEKEYRIHPSYVYDWSVPPRVAFSILALGMRKGEWSKVELACQLFVFSSFSLEMFGKKIIMDSGRLSVTQSSGIYPAAQTLLTNNAQIEGSNFVYNGTSQTELVLWQLIGPFSILLRNIAVPWIFVGFRFALSSGFWLKFALDFLFIVLPVILSLTLFSDHLLLILLFQLVALLSLITFLLCEYCFIAREKPTLRQIFGQMVDDHHSPTKFITYMRSMSLIATAIAILSVDFDIFPRRFAKTHTYGRSVMDVGTATSVYCFAVVDVFKDFPSRSKFPSLQRSRHFFRKHLPSIILLCLGFGRTCVLHLLSYPTQIAEYGVHWNFFITLAFLRITVKLLGRRFHLLFGIIVIFVYQYFLTERNLQNWLLSESVNRDTFIAMNREGIFSLFGYLSIYYFASTIASFMYFTGIRLKSWFYRTFQLFIIAALLFFAQKLAEMLVGPPSRRIANLSYILEMLVFHTVYMASLLLIQLTSIFGWAAQMPQFSIDESPFERLKPCVLDSVNRYAMPFFLLANLLTGLINLTITTSSVTSVYHSMTIIIVYMFISCSVIHVCTSVSPMLFKCSKRTIRFDNEKEYDVDEIDLVVNHTKSLFIIIHSIEMRNGTTQAEVLLFQTVGPMSIILRNIAVPGVLCIFPCTLQIGSWLTFVLDLLLIVLPVVLTLTLFSDHILLLLLAQTIILLTFVVVLICDQYFMKRRKRTYCDLFHQINDDHYSPTKFVTYMRLYGFLATAGAILSVDFDVFPRRFAKTSIFGRSVMDLGTATFVYCFAVVDVFRHYPGRVKHVTQKQWYCSLKPSSSAVLIVLGIARTFLLHFTNYQYQISEYGIYWNFFITLGLLRQYLISNETKRKDFVSKNREGIFSFFGYLSIYYLASAIANFLFAAISHQEYCDPNINCSITEKRKRIKVWFYRSFQLLLLTVVIFLAQEFAIKLVGPPS</sequence>
<feature type="transmembrane region" description="Helical" evidence="17">
    <location>
        <begin position="1262"/>
        <end position="1283"/>
    </location>
</feature>
<organism evidence="21">
    <name type="scientific">Brugia timori</name>
    <dbReference type="NCBI Taxonomy" id="42155"/>
    <lineage>
        <taxon>Eukaryota</taxon>
        <taxon>Metazoa</taxon>
        <taxon>Ecdysozoa</taxon>
        <taxon>Nematoda</taxon>
        <taxon>Chromadorea</taxon>
        <taxon>Rhabditida</taxon>
        <taxon>Spirurina</taxon>
        <taxon>Spiruromorpha</taxon>
        <taxon>Filarioidea</taxon>
        <taxon>Onchocercidae</taxon>
        <taxon>Brugia</taxon>
    </lineage>
</organism>
<dbReference type="InterPro" id="IPR002659">
    <property type="entry name" value="Glyco_trans_31"/>
</dbReference>
<evidence type="ECO:0000256" key="15">
    <source>
        <dbReference type="ARBA" id="ARBA00023211"/>
    </source>
</evidence>
<evidence type="ECO:0000256" key="3">
    <source>
        <dbReference type="ARBA" id="ARBA00004323"/>
    </source>
</evidence>
<feature type="transmembrane region" description="Helical" evidence="17">
    <location>
        <begin position="1001"/>
        <end position="1026"/>
    </location>
</feature>
<feature type="transmembrane region" description="Helical" evidence="17">
    <location>
        <begin position="604"/>
        <end position="622"/>
    </location>
</feature>
<reference evidence="21" key="1">
    <citation type="submission" date="2017-02" db="UniProtKB">
        <authorList>
            <consortium name="WormBaseParasite"/>
        </authorList>
    </citation>
    <scope>IDENTIFICATION</scope>
</reference>
<dbReference type="GO" id="GO:0006024">
    <property type="term" value="P:glycosaminoglycan biosynthetic process"/>
    <property type="evidence" value="ECO:0007669"/>
    <property type="project" value="UniProtKB-ARBA"/>
</dbReference>
<comment type="similarity">
    <text evidence="6">Belongs to the glycosyltransferase 31 family.</text>
</comment>
<comment type="subcellular location">
    <subcellularLocation>
        <location evidence="3">Golgi apparatus membrane</location>
        <topology evidence="3">Single-pass type II membrane protein</topology>
    </subcellularLocation>
    <subcellularLocation>
        <location evidence="2">Membrane</location>
        <topology evidence="2">Multi-pass membrane protein</topology>
    </subcellularLocation>
</comment>
<evidence type="ECO:0000256" key="10">
    <source>
        <dbReference type="ARBA" id="ARBA00022968"/>
    </source>
</evidence>
<dbReference type="FunFam" id="3.90.550.50:FF:000018">
    <property type="entry name" value="Hexosyltransferase"/>
    <property type="match status" value="1"/>
</dbReference>
<feature type="transmembrane region" description="Helical" evidence="17">
    <location>
        <begin position="754"/>
        <end position="773"/>
    </location>
</feature>
<dbReference type="STRING" id="42155.A0A0R3Q311"/>
<dbReference type="SUPFAM" id="SSF54495">
    <property type="entry name" value="UBC-like"/>
    <property type="match status" value="1"/>
</dbReference>
<dbReference type="GO" id="GO:0032216">
    <property type="term" value="F:glucosaminyl-phosphatidylinositol O-acyltransferase activity"/>
    <property type="evidence" value="ECO:0007669"/>
    <property type="project" value="TreeGrafter"/>
</dbReference>
<evidence type="ECO:0000256" key="11">
    <source>
        <dbReference type="ARBA" id="ARBA00022989"/>
    </source>
</evidence>
<dbReference type="Gene3D" id="3.90.550.50">
    <property type="match status" value="1"/>
</dbReference>
<feature type="transmembrane region" description="Helical" evidence="17">
    <location>
        <begin position="1326"/>
        <end position="1347"/>
    </location>
</feature>
<dbReference type="GO" id="GO:0005783">
    <property type="term" value="C:endoplasmic reticulum"/>
    <property type="evidence" value="ECO:0007669"/>
    <property type="project" value="TreeGrafter"/>
</dbReference>
<accession>A0A0R3Q311</accession>
<dbReference type="InterPro" id="IPR009447">
    <property type="entry name" value="PIGW/GWT1"/>
</dbReference>
<evidence type="ECO:0000256" key="1">
    <source>
        <dbReference type="ARBA" id="ARBA00001936"/>
    </source>
</evidence>
<reference evidence="19 20" key="2">
    <citation type="submission" date="2018-11" db="EMBL/GenBank/DDBJ databases">
        <authorList>
            <consortium name="Pathogen Informatics"/>
        </authorList>
    </citation>
    <scope>NUCLEOTIDE SEQUENCE [LARGE SCALE GENOMIC DNA]</scope>
</reference>
<feature type="transmembrane region" description="Helical" evidence="17">
    <location>
        <begin position="879"/>
        <end position="896"/>
    </location>
</feature>
<evidence type="ECO:0000313" key="20">
    <source>
        <dbReference type="Proteomes" id="UP000280834"/>
    </source>
</evidence>
<keyword evidence="14" id="KW-0325">Glycoprotein</keyword>
<feature type="transmembrane region" description="Helical" evidence="17">
    <location>
        <begin position="970"/>
        <end position="989"/>
    </location>
</feature>
<evidence type="ECO:0000313" key="21">
    <source>
        <dbReference type="WBParaSite" id="BTMF_0000065201-mRNA-1"/>
    </source>
</evidence>
<dbReference type="GO" id="GO:0047220">
    <property type="term" value="F:galactosylxylosylprotein 3-beta-galactosyltransferase activity"/>
    <property type="evidence" value="ECO:0007669"/>
    <property type="project" value="UniProtKB-EC"/>
</dbReference>
<evidence type="ECO:0000259" key="18">
    <source>
        <dbReference type="PROSITE" id="PS50127"/>
    </source>
</evidence>
<evidence type="ECO:0000256" key="6">
    <source>
        <dbReference type="ARBA" id="ARBA00008661"/>
    </source>
</evidence>
<feature type="transmembrane region" description="Helical" evidence="17">
    <location>
        <begin position="779"/>
        <end position="799"/>
    </location>
</feature>
<evidence type="ECO:0000256" key="2">
    <source>
        <dbReference type="ARBA" id="ARBA00004141"/>
    </source>
</evidence>
<feature type="transmembrane region" description="Helical" evidence="17">
    <location>
        <begin position="806"/>
        <end position="822"/>
    </location>
</feature>
<feature type="transmembrane region" description="Helical" evidence="17">
    <location>
        <begin position="121"/>
        <end position="140"/>
    </location>
</feature>
<comment type="pathway">
    <text evidence="5">Glycan metabolism; heparan sulfate biosynthesis.</text>
</comment>
<keyword evidence="9 17" id="KW-0812">Transmembrane</keyword>
<evidence type="ECO:0000256" key="12">
    <source>
        <dbReference type="ARBA" id="ARBA00023034"/>
    </source>
</evidence>
<feature type="transmembrane region" description="Helical" evidence="17">
    <location>
        <begin position="1289"/>
        <end position="1305"/>
    </location>
</feature>
<evidence type="ECO:0000313" key="19">
    <source>
        <dbReference type="EMBL" id="VDO06604.1"/>
    </source>
</evidence>
<dbReference type="GO" id="GO:0006506">
    <property type="term" value="P:GPI anchor biosynthetic process"/>
    <property type="evidence" value="ECO:0007669"/>
    <property type="project" value="InterPro"/>
</dbReference>
<protein>
    <recommendedName>
        <fullName evidence="16">galactosylxylosylprotein 3-beta-galactosyltransferase</fullName>
        <ecNumber evidence="16">2.4.1.134</ecNumber>
    </recommendedName>
</protein>
<feature type="transmembrane region" description="Helical" evidence="17">
    <location>
        <begin position="849"/>
        <end position="872"/>
    </location>
</feature>
<feature type="transmembrane region" description="Helical" evidence="17">
    <location>
        <begin position="1133"/>
        <end position="1153"/>
    </location>
</feature>
<comment type="pathway">
    <text evidence="4">Glycan metabolism; chondroitin sulfate biosynthesis.</text>
</comment>
<keyword evidence="10" id="KW-0735">Signal-anchor</keyword>
<keyword evidence="12" id="KW-0333">Golgi apparatus</keyword>
<comment type="cofactor">
    <cofactor evidence="1">
        <name>Mn(2+)</name>
        <dbReference type="ChEBI" id="CHEBI:29035"/>
    </cofactor>
</comment>
<evidence type="ECO:0000256" key="17">
    <source>
        <dbReference type="SAM" id="Phobius"/>
    </source>
</evidence>
<keyword evidence="20" id="KW-1185">Reference proteome</keyword>
<dbReference type="Pfam" id="PF01762">
    <property type="entry name" value="Galactosyl_T"/>
    <property type="match status" value="1"/>
</dbReference>
<dbReference type="EC" id="2.4.1.134" evidence="16"/>
<evidence type="ECO:0000256" key="16">
    <source>
        <dbReference type="ARBA" id="ARBA00066517"/>
    </source>
</evidence>
<dbReference type="PANTHER" id="PTHR20661:SF0">
    <property type="entry name" value="PHOSPHATIDYLINOSITOL-GLYCAN BIOSYNTHESIS CLASS W PROTEIN"/>
    <property type="match status" value="1"/>
</dbReference>
<evidence type="ECO:0000256" key="7">
    <source>
        <dbReference type="ARBA" id="ARBA00022676"/>
    </source>
</evidence>
<name>A0A0R3Q311_9BILA</name>
<feature type="transmembrane region" description="Helical" evidence="17">
    <location>
        <begin position="1371"/>
        <end position="1388"/>
    </location>
</feature>
<keyword evidence="7" id="KW-0328">Glycosyltransferase</keyword>
<dbReference type="Proteomes" id="UP000280834">
    <property type="component" value="Unassembled WGS sequence"/>
</dbReference>
<feature type="transmembrane region" description="Helical" evidence="17">
    <location>
        <begin position="916"/>
        <end position="944"/>
    </location>
</feature>
<dbReference type="WBParaSite" id="BTMF_0000065201-mRNA-1">
    <property type="protein sequence ID" value="BTMF_0000065201-mRNA-1"/>
    <property type="gene ID" value="BTMF_0000065201"/>
</dbReference>
<keyword evidence="13 17" id="KW-0472">Membrane</keyword>